<dbReference type="PANTHER" id="PTHR43579">
    <property type="match status" value="1"/>
</dbReference>
<evidence type="ECO:0000313" key="11">
    <source>
        <dbReference type="Proteomes" id="UP000600214"/>
    </source>
</evidence>
<evidence type="ECO:0000259" key="9">
    <source>
        <dbReference type="Pfam" id="PF02868"/>
    </source>
</evidence>
<reference evidence="11" key="1">
    <citation type="journal article" date="2019" name="Int. J. Syst. Evol. Microbiol.">
        <title>The Global Catalogue of Microorganisms (GCM) 10K type strain sequencing project: providing services to taxonomists for standard genome sequencing and annotation.</title>
        <authorList>
            <consortium name="The Broad Institute Genomics Platform"/>
            <consortium name="The Broad Institute Genome Sequencing Center for Infectious Disease"/>
            <person name="Wu L."/>
            <person name="Ma J."/>
        </authorList>
    </citation>
    <scope>NUCLEOTIDE SEQUENCE [LARGE SCALE GENOMIC DNA]</scope>
    <source>
        <strain evidence="11">CGMCC 1.15288</strain>
    </source>
</reference>
<dbReference type="Gene3D" id="3.10.170.10">
    <property type="match status" value="1"/>
</dbReference>
<dbReference type="CDD" id="cd09597">
    <property type="entry name" value="M4_TLP"/>
    <property type="match status" value="1"/>
</dbReference>
<evidence type="ECO:0000256" key="7">
    <source>
        <dbReference type="RuleBase" id="RU366073"/>
    </source>
</evidence>
<dbReference type="PANTHER" id="PTHR43579:SF1">
    <property type="entry name" value="NEUTRAL METALLOPROTEINASE"/>
    <property type="match status" value="1"/>
</dbReference>
<dbReference type="Pfam" id="PF01447">
    <property type="entry name" value="Peptidase_M4"/>
    <property type="match status" value="1"/>
</dbReference>
<dbReference type="Pfam" id="PF02868">
    <property type="entry name" value="Peptidase_M4_C"/>
    <property type="match status" value="1"/>
</dbReference>
<dbReference type="SUPFAM" id="SSF55486">
    <property type="entry name" value="Metalloproteases ('zincins'), catalytic domain"/>
    <property type="match status" value="1"/>
</dbReference>
<dbReference type="InterPro" id="IPR052759">
    <property type="entry name" value="Metalloprotease_M4"/>
</dbReference>
<keyword evidence="5 7" id="KW-0862">Zinc</keyword>
<dbReference type="Gene3D" id="1.10.390.10">
    <property type="entry name" value="Neutral Protease Domain 2"/>
    <property type="match status" value="1"/>
</dbReference>
<comment type="similarity">
    <text evidence="1 7">Belongs to the peptidase M4 family.</text>
</comment>
<dbReference type="Proteomes" id="UP000600214">
    <property type="component" value="Unassembled WGS sequence"/>
</dbReference>
<dbReference type="InterPro" id="IPR023612">
    <property type="entry name" value="Peptidase_M4"/>
</dbReference>
<dbReference type="PRINTS" id="PR00730">
    <property type="entry name" value="THERMOLYSIN"/>
</dbReference>
<comment type="subcellular location">
    <subcellularLocation>
        <location evidence="7">Secreted</location>
    </subcellularLocation>
</comment>
<gene>
    <name evidence="10" type="ORF">GCM10007423_29000</name>
</gene>
<dbReference type="InterPro" id="IPR013856">
    <property type="entry name" value="Peptidase_M4_domain"/>
</dbReference>
<keyword evidence="6 7" id="KW-0482">Metalloprotease</keyword>
<comment type="caution">
    <text evidence="10">The sequence shown here is derived from an EMBL/GenBank/DDBJ whole genome shotgun (WGS) entry which is preliminary data.</text>
</comment>
<feature type="domain" description="Peptidase M4" evidence="8">
    <location>
        <begin position="82"/>
        <end position="189"/>
    </location>
</feature>
<keyword evidence="3" id="KW-0479">Metal-binding</keyword>
<evidence type="ECO:0000256" key="3">
    <source>
        <dbReference type="ARBA" id="ARBA00022723"/>
    </source>
</evidence>
<keyword evidence="4 7" id="KW-0378">Hydrolase</keyword>
<dbReference type="EMBL" id="BMIA01000002">
    <property type="protein sequence ID" value="GGH36592.1"/>
    <property type="molecule type" value="Genomic_DNA"/>
</dbReference>
<evidence type="ECO:0000259" key="8">
    <source>
        <dbReference type="Pfam" id="PF01447"/>
    </source>
</evidence>
<evidence type="ECO:0000256" key="5">
    <source>
        <dbReference type="ARBA" id="ARBA00022833"/>
    </source>
</evidence>
<dbReference type="EC" id="3.4.24.-" evidence="7"/>
<dbReference type="RefSeq" id="WP_188933254.1">
    <property type="nucleotide sequence ID" value="NZ_BMIA01000002.1"/>
</dbReference>
<keyword evidence="7" id="KW-0964">Secreted</keyword>
<dbReference type="InterPro" id="IPR001570">
    <property type="entry name" value="Peptidase_M4_C_domain"/>
</dbReference>
<evidence type="ECO:0000256" key="4">
    <source>
        <dbReference type="ARBA" id="ARBA00022801"/>
    </source>
</evidence>
<proteinExistence type="inferred from homology"/>
<organism evidence="10 11">
    <name type="scientific">Dyadobacter endophyticus</name>
    <dbReference type="NCBI Taxonomy" id="1749036"/>
    <lineage>
        <taxon>Bacteria</taxon>
        <taxon>Pseudomonadati</taxon>
        <taxon>Bacteroidota</taxon>
        <taxon>Cytophagia</taxon>
        <taxon>Cytophagales</taxon>
        <taxon>Spirosomataceae</taxon>
        <taxon>Dyadobacter</taxon>
    </lineage>
</organism>
<name>A0ABQ1YTJ2_9BACT</name>
<protein>
    <recommendedName>
        <fullName evidence="7">Neutral metalloproteinase</fullName>
        <ecNumber evidence="7">3.4.24.-</ecNumber>
    </recommendedName>
</protein>
<keyword evidence="2 7" id="KW-0645">Protease</keyword>
<evidence type="ECO:0000256" key="1">
    <source>
        <dbReference type="ARBA" id="ARBA00009388"/>
    </source>
</evidence>
<dbReference type="InterPro" id="IPR027268">
    <property type="entry name" value="Peptidase_M4/M1_CTD_sf"/>
</dbReference>
<sequence length="396" mass="44171">MKKSLLKPEPHLANEHSDCCSLHCFIPPYVLDELAKSTDPKVRKEIVETIEETAKARATRSLLAELPVVAALPSDGTKQRLIYDMKNKPFPLPGVLARAENSPMTSDPAVNEAFDNSGITYDFYKNILNRNSIDDRGMPLISSVHFGSRFENAQWDGRQMMYGDGADRFLRFTRSLEVVAHELTHGVIQHTCNLVYQGQSGALNEHFADAFGIIIEQWHKNQPVNAPNVDWFIGGEIIQPIANVKGIRTFTADKAYINNPLFGTDPQPKHMRDIFTGNDDNGGVHFNSGIPNHAFYLIALKIGGNIWGTTAKIWYETMKSLHRDSQFQDAAENSYRIAGELFGQGSNEQLAVEEGWKGVGIHVASQANVIAKNITAPKPKLPKFFVKWDGLQLNKV</sequence>
<evidence type="ECO:0000313" key="10">
    <source>
        <dbReference type="EMBL" id="GGH36592.1"/>
    </source>
</evidence>
<keyword evidence="11" id="KW-1185">Reference proteome</keyword>
<comment type="cofactor">
    <cofactor evidence="7">
        <name>Zn(2+)</name>
        <dbReference type="ChEBI" id="CHEBI:29105"/>
    </cofactor>
</comment>
<evidence type="ECO:0000256" key="2">
    <source>
        <dbReference type="ARBA" id="ARBA00022670"/>
    </source>
</evidence>
<evidence type="ECO:0000256" key="6">
    <source>
        <dbReference type="ARBA" id="ARBA00023049"/>
    </source>
</evidence>
<accession>A0ABQ1YTJ2</accession>
<feature type="domain" description="Peptidase M4 C-terminal" evidence="9">
    <location>
        <begin position="193"/>
        <end position="361"/>
    </location>
</feature>
<comment type="function">
    <text evidence="7">Extracellular zinc metalloprotease.</text>
</comment>